<keyword evidence="3 9" id="KW-0808">Transferase</keyword>
<evidence type="ECO:0000313" key="10">
    <source>
        <dbReference type="Proteomes" id="UP001140973"/>
    </source>
</evidence>
<dbReference type="Pfam" id="PF09115">
    <property type="entry name" value="DNApol3-delta_C"/>
    <property type="match status" value="1"/>
</dbReference>
<dbReference type="GO" id="GO:0006261">
    <property type="term" value="P:DNA-templated DNA replication"/>
    <property type="evidence" value="ECO:0007669"/>
    <property type="project" value="TreeGrafter"/>
</dbReference>
<dbReference type="InterPro" id="IPR015199">
    <property type="entry name" value="DNA_pol_III_delta_C"/>
</dbReference>
<dbReference type="EMBL" id="JAKNAP010000010">
    <property type="protein sequence ID" value="MDE1356609.1"/>
    <property type="molecule type" value="Genomic_DNA"/>
</dbReference>
<organism evidence="9 10">
    <name type="scientific">Vibrio aestuarianus</name>
    <dbReference type="NCBI Taxonomy" id="28171"/>
    <lineage>
        <taxon>Bacteria</taxon>
        <taxon>Pseudomonadati</taxon>
        <taxon>Pseudomonadota</taxon>
        <taxon>Gammaproteobacteria</taxon>
        <taxon>Vibrionales</taxon>
        <taxon>Vibrionaceae</taxon>
        <taxon>Vibrio</taxon>
    </lineage>
</organism>
<dbReference type="GO" id="GO:0009360">
    <property type="term" value="C:DNA polymerase III complex"/>
    <property type="evidence" value="ECO:0007669"/>
    <property type="project" value="InterPro"/>
</dbReference>
<dbReference type="SUPFAM" id="SSF48019">
    <property type="entry name" value="post-AAA+ oligomerization domain-like"/>
    <property type="match status" value="1"/>
</dbReference>
<dbReference type="NCBIfam" id="TIGR00678">
    <property type="entry name" value="holB"/>
    <property type="match status" value="1"/>
</dbReference>
<evidence type="ECO:0000256" key="5">
    <source>
        <dbReference type="ARBA" id="ARBA00022705"/>
    </source>
</evidence>
<dbReference type="Proteomes" id="UP001140973">
    <property type="component" value="Unassembled WGS sequence"/>
</dbReference>
<keyword evidence="5" id="KW-0235">DNA replication</keyword>
<name>A0A7X6S515_9VIBR</name>
<proteinExistence type="predicted"/>
<evidence type="ECO:0000256" key="3">
    <source>
        <dbReference type="ARBA" id="ARBA00022679"/>
    </source>
</evidence>
<keyword evidence="4 9" id="KW-0548">Nucleotidyltransferase</keyword>
<dbReference type="GO" id="GO:0003677">
    <property type="term" value="F:DNA binding"/>
    <property type="evidence" value="ECO:0007669"/>
    <property type="project" value="InterPro"/>
</dbReference>
<evidence type="ECO:0000259" key="8">
    <source>
        <dbReference type="Pfam" id="PF09115"/>
    </source>
</evidence>
<feature type="domain" description="DNA polymerase III delta subunit C-terminal" evidence="8">
    <location>
        <begin position="208"/>
        <end position="315"/>
    </location>
</feature>
<evidence type="ECO:0000256" key="6">
    <source>
        <dbReference type="ARBA" id="ARBA00022932"/>
    </source>
</evidence>
<dbReference type="SUPFAM" id="SSF52540">
    <property type="entry name" value="P-loop containing nucleoside triphosphate hydrolases"/>
    <property type="match status" value="1"/>
</dbReference>
<dbReference type="Gene3D" id="3.40.50.300">
    <property type="entry name" value="P-loop containing nucleotide triphosphate hydrolases"/>
    <property type="match status" value="1"/>
</dbReference>
<dbReference type="Gene3D" id="1.20.272.10">
    <property type="match status" value="1"/>
</dbReference>
<gene>
    <name evidence="9" type="primary">holB</name>
    <name evidence="9" type="ORF">L9W73_04690</name>
</gene>
<evidence type="ECO:0000313" key="9">
    <source>
        <dbReference type="EMBL" id="MDE1356609.1"/>
    </source>
</evidence>
<reference evidence="9" key="1">
    <citation type="submission" date="2022-02" db="EMBL/GenBank/DDBJ databases">
        <title>Emergence and expansion in Europe of a Vibrio aestuarianus clonal complex pathogenic for oysters.</title>
        <authorList>
            <person name="Mesnil A."/>
            <person name="Travers M.-A."/>
        </authorList>
    </citation>
    <scope>NUCLEOTIDE SEQUENCE</scope>
    <source>
        <strain evidence="9">151-ITT-15-cp-1</strain>
    </source>
</reference>
<dbReference type="PANTHER" id="PTHR11669:SF8">
    <property type="entry name" value="DNA POLYMERASE III SUBUNIT DELTA"/>
    <property type="match status" value="1"/>
</dbReference>
<dbReference type="AlphaFoldDB" id="A0A7X6S515"/>
<dbReference type="GO" id="GO:0003887">
    <property type="term" value="F:DNA-directed DNA polymerase activity"/>
    <property type="evidence" value="ECO:0007669"/>
    <property type="project" value="UniProtKB-KW"/>
</dbReference>
<dbReference type="InterPro" id="IPR004622">
    <property type="entry name" value="DNA_pol_HolB"/>
</dbReference>
<dbReference type="InterPro" id="IPR008921">
    <property type="entry name" value="DNA_pol3_clamp-load_cplx_C"/>
</dbReference>
<keyword evidence="6" id="KW-0239">DNA-directed DNA polymerase</keyword>
<protein>
    <recommendedName>
        <fullName evidence="2">DNA polymerase III subunit delta'</fullName>
        <ecNumber evidence="1">2.7.7.7</ecNumber>
    </recommendedName>
</protein>
<evidence type="ECO:0000256" key="7">
    <source>
        <dbReference type="ARBA" id="ARBA00049244"/>
    </source>
</evidence>
<dbReference type="EC" id="2.7.7.7" evidence="1"/>
<dbReference type="InterPro" id="IPR027417">
    <property type="entry name" value="P-loop_NTPase"/>
</dbReference>
<dbReference type="RefSeq" id="WP_171980552.1">
    <property type="nucleotide sequence ID" value="NZ_JAAKZJ010000014.1"/>
</dbReference>
<evidence type="ECO:0000256" key="1">
    <source>
        <dbReference type="ARBA" id="ARBA00012417"/>
    </source>
</evidence>
<sequence>MNSLYPWLTSYWQQWQHNLANQRFPAATLLVSPKGLGAEQLVDRLSGALMCSHQPIEACGFCHSCDLMKSGSHPDFHRIFPEKEGKSITVDQIRQCNKLAQESAQLSGARVIIIEPADAMNESAANALLKTLESPGKNCFFILVASRINHLLPTITSRCQKTLLTSPSSLDVSQWLSSQTSQVIPAYVAHLNQNSPLNTLAFVNSGELDKYQAFEKSFLDVFANSNADVSAWAKQIANEPAKHLAWLWTILTDTQKVQFGLTQDDFVPVSFSLAKQISYPVLFQQTNALIRLMEKLTTFSGLNCELLAMNWLFDFNNEELCS</sequence>
<evidence type="ECO:0000256" key="4">
    <source>
        <dbReference type="ARBA" id="ARBA00022695"/>
    </source>
</evidence>
<dbReference type="InterPro" id="IPR050238">
    <property type="entry name" value="DNA_Rep/Repair_Clamp_Loader"/>
</dbReference>
<evidence type="ECO:0000256" key="2">
    <source>
        <dbReference type="ARBA" id="ARBA00014363"/>
    </source>
</evidence>
<comment type="catalytic activity">
    <reaction evidence="7">
        <text>DNA(n) + a 2'-deoxyribonucleoside 5'-triphosphate = DNA(n+1) + diphosphate</text>
        <dbReference type="Rhea" id="RHEA:22508"/>
        <dbReference type="Rhea" id="RHEA-COMP:17339"/>
        <dbReference type="Rhea" id="RHEA-COMP:17340"/>
        <dbReference type="ChEBI" id="CHEBI:33019"/>
        <dbReference type="ChEBI" id="CHEBI:61560"/>
        <dbReference type="ChEBI" id="CHEBI:173112"/>
        <dbReference type="EC" id="2.7.7.7"/>
    </reaction>
</comment>
<dbReference type="GO" id="GO:0008408">
    <property type="term" value="F:3'-5' exonuclease activity"/>
    <property type="evidence" value="ECO:0007669"/>
    <property type="project" value="InterPro"/>
</dbReference>
<dbReference type="PANTHER" id="PTHR11669">
    <property type="entry name" value="REPLICATION FACTOR C / DNA POLYMERASE III GAMMA-TAU SUBUNIT"/>
    <property type="match status" value="1"/>
</dbReference>
<dbReference type="Pfam" id="PF13177">
    <property type="entry name" value="DNA_pol3_delta2"/>
    <property type="match status" value="1"/>
</dbReference>
<comment type="caution">
    <text evidence="9">The sequence shown here is derived from an EMBL/GenBank/DDBJ whole genome shotgun (WGS) entry which is preliminary data.</text>
</comment>
<accession>A0A7X6S515</accession>